<feature type="compositionally biased region" description="Polar residues" evidence="1">
    <location>
        <begin position="7"/>
        <end position="20"/>
    </location>
</feature>
<dbReference type="InterPro" id="IPR010406">
    <property type="entry name" value="DUF1003"/>
</dbReference>
<accession>A0A6J6MN94</accession>
<evidence type="ECO:0000256" key="2">
    <source>
        <dbReference type="SAM" id="Phobius"/>
    </source>
</evidence>
<keyword evidence="2" id="KW-0472">Membrane</keyword>
<organism evidence="3">
    <name type="scientific">freshwater metagenome</name>
    <dbReference type="NCBI Taxonomy" id="449393"/>
    <lineage>
        <taxon>unclassified sequences</taxon>
        <taxon>metagenomes</taxon>
        <taxon>ecological metagenomes</taxon>
    </lineage>
</organism>
<gene>
    <name evidence="3" type="ORF">UFOPK2242_01692</name>
</gene>
<proteinExistence type="predicted"/>
<sequence length="207" mass="22829">MEVSGVQRETSGSGAPNNGDSPEAMQHILDCPACQAIDAADGKIDGQVFNLDHWMLPSQTDRFVRLKKTQDNVADRVTSFAGSLKFVYLHAMWFGIWIVLNIGLIHLGIKKFDKYPFGLLTMIVSLEAIFLATFVMVSQNRQAKRSDLRAQIDFESNLRSLIIITHLAAKDGVDLQHVDKIVALAIHQSHVLGDENGTESSEPAQNG</sequence>
<name>A0A6J6MN94_9ZZZZ</name>
<evidence type="ECO:0000313" key="3">
    <source>
        <dbReference type="EMBL" id="CAB4675009.1"/>
    </source>
</evidence>
<feature type="transmembrane region" description="Helical" evidence="2">
    <location>
        <begin position="86"/>
        <end position="109"/>
    </location>
</feature>
<dbReference type="EMBL" id="CAEZWM010000301">
    <property type="protein sequence ID" value="CAB4675009.1"/>
    <property type="molecule type" value="Genomic_DNA"/>
</dbReference>
<dbReference type="AlphaFoldDB" id="A0A6J6MN94"/>
<reference evidence="3" key="1">
    <citation type="submission" date="2020-05" db="EMBL/GenBank/DDBJ databases">
        <authorList>
            <person name="Chiriac C."/>
            <person name="Salcher M."/>
            <person name="Ghai R."/>
            <person name="Kavagutti S V."/>
        </authorList>
    </citation>
    <scope>NUCLEOTIDE SEQUENCE</scope>
</reference>
<dbReference type="PANTHER" id="PTHR41386:SF1">
    <property type="entry name" value="MEMBRANE PROTEIN"/>
    <property type="match status" value="1"/>
</dbReference>
<feature type="region of interest" description="Disordered" evidence="1">
    <location>
        <begin position="1"/>
        <end position="22"/>
    </location>
</feature>
<keyword evidence="2" id="KW-1133">Transmembrane helix</keyword>
<dbReference type="PANTHER" id="PTHR41386">
    <property type="entry name" value="INTEGRAL MEMBRANE PROTEIN-RELATED"/>
    <property type="match status" value="1"/>
</dbReference>
<keyword evidence="2" id="KW-0812">Transmembrane</keyword>
<feature type="transmembrane region" description="Helical" evidence="2">
    <location>
        <begin position="115"/>
        <end position="137"/>
    </location>
</feature>
<protein>
    <submittedName>
        <fullName evidence="3">Unannotated protein</fullName>
    </submittedName>
</protein>
<evidence type="ECO:0000256" key="1">
    <source>
        <dbReference type="SAM" id="MobiDB-lite"/>
    </source>
</evidence>
<dbReference type="Pfam" id="PF06210">
    <property type="entry name" value="DUF1003"/>
    <property type="match status" value="1"/>
</dbReference>